<evidence type="ECO:0000313" key="2">
    <source>
        <dbReference type="EMBL" id="RBW70403.1"/>
    </source>
</evidence>
<dbReference type="InterPro" id="IPR051158">
    <property type="entry name" value="Metallophosphoesterase_sf"/>
</dbReference>
<dbReference type="GO" id="GO:0008758">
    <property type="term" value="F:UDP-2,3-diacylglucosamine hydrolase activity"/>
    <property type="evidence" value="ECO:0007669"/>
    <property type="project" value="TreeGrafter"/>
</dbReference>
<name>A0A366Y1W8_9BACI</name>
<dbReference type="AlphaFoldDB" id="A0A366Y1W8"/>
<organism evidence="2 3">
    <name type="scientific">Bacillus taeanensis</name>
    <dbReference type="NCBI Taxonomy" id="273032"/>
    <lineage>
        <taxon>Bacteria</taxon>
        <taxon>Bacillati</taxon>
        <taxon>Bacillota</taxon>
        <taxon>Bacilli</taxon>
        <taxon>Bacillales</taxon>
        <taxon>Bacillaceae</taxon>
        <taxon>Bacillus</taxon>
    </lineage>
</organism>
<dbReference type="OrthoDB" id="9780884at2"/>
<dbReference type="Pfam" id="PF00149">
    <property type="entry name" value="Metallophos"/>
    <property type="match status" value="1"/>
</dbReference>
<dbReference type="EMBL" id="QOCW01000005">
    <property type="protein sequence ID" value="RBW70403.1"/>
    <property type="molecule type" value="Genomic_DNA"/>
</dbReference>
<sequence>MWIEAHLNNVNETIIYLQDFPKGFENTTIFFISDVHRRKIHDNILSKIRGRADFIVIGGDLAEKGVPYSRIEQNIKKLTKIAPVYFVWGNNDYEVDYHKLDAMLLDCGVKILDNTAVSFESDNELLNLLGVDDPTGQRDNLDLALQDSGNGFRILISHNPSIVNKITSLHKIGLVISGHTHGGQIRIWKWGLEEKGGVKYCKQTTLFVSNGYGTTMLPLRLGVPAETNLLTLKSK</sequence>
<evidence type="ECO:0000259" key="1">
    <source>
        <dbReference type="Pfam" id="PF00149"/>
    </source>
</evidence>
<dbReference type="PANTHER" id="PTHR31302">
    <property type="entry name" value="TRANSMEMBRANE PROTEIN WITH METALLOPHOSPHOESTERASE DOMAIN-RELATED"/>
    <property type="match status" value="1"/>
</dbReference>
<dbReference type="PANTHER" id="PTHR31302:SF32">
    <property type="entry name" value="PHOSPHOESTERASE"/>
    <property type="match status" value="1"/>
</dbReference>
<dbReference type="InterPro" id="IPR029052">
    <property type="entry name" value="Metallo-depent_PP-like"/>
</dbReference>
<dbReference type="GO" id="GO:0009245">
    <property type="term" value="P:lipid A biosynthetic process"/>
    <property type="evidence" value="ECO:0007669"/>
    <property type="project" value="TreeGrafter"/>
</dbReference>
<dbReference type="InterPro" id="IPR004843">
    <property type="entry name" value="Calcineurin-like_PHP"/>
</dbReference>
<comment type="caution">
    <text evidence="2">The sequence shown here is derived from an EMBL/GenBank/DDBJ whole genome shotgun (WGS) entry which is preliminary data.</text>
</comment>
<dbReference type="Proteomes" id="UP000253314">
    <property type="component" value="Unassembled WGS sequence"/>
</dbReference>
<protein>
    <submittedName>
        <fullName evidence="2">Metallophosphoesterase</fullName>
    </submittedName>
</protein>
<dbReference type="RefSeq" id="WP_113805309.1">
    <property type="nucleotide sequence ID" value="NZ_QOCW01000005.1"/>
</dbReference>
<accession>A0A366Y1W8</accession>
<keyword evidence="3" id="KW-1185">Reference proteome</keyword>
<gene>
    <name evidence="2" type="ORF">DS031_07025</name>
</gene>
<evidence type="ECO:0000313" key="3">
    <source>
        <dbReference type="Proteomes" id="UP000253314"/>
    </source>
</evidence>
<dbReference type="GO" id="GO:0016020">
    <property type="term" value="C:membrane"/>
    <property type="evidence" value="ECO:0007669"/>
    <property type="project" value="GOC"/>
</dbReference>
<proteinExistence type="predicted"/>
<dbReference type="Gene3D" id="3.60.21.10">
    <property type="match status" value="1"/>
</dbReference>
<feature type="domain" description="Calcineurin-like phosphoesterase" evidence="1">
    <location>
        <begin position="28"/>
        <end position="182"/>
    </location>
</feature>
<dbReference type="SUPFAM" id="SSF56300">
    <property type="entry name" value="Metallo-dependent phosphatases"/>
    <property type="match status" value="1"/>
</dbReference>
<reference evidence="2 3" key="1">
    <citation type="submission" date="2018-07" db="EMBL/GenBank/DDBJ databases">
        <title>Lottiidibacillus patelloidae gen. nov., sp. nov., isolated from the intestinal tract of a marine limpet and the reclassification of B. taeanensis BH030017T, B. algicola KMM 3737T and B. hwajinpoensis SW-72T as genus Lottiidibacillus.</title>
        <authorList>
            <person name="Liu R."/>
            <person name="Huang Z."/>
        </authorList>
    </citation>
    <scope>NUCLEOTIDE SEQUENCE [LARGE SCALE GENOMIC DNA]</scope>
    <source>
        <strain evidence="2 3">BH030017</strain>
    </source>
</reference>